<dbReference type="AlphaFoldDB" id="A0A139GWK1"/>
<feature type="region of interest" description="Disordered" evidence="1">
    <location>
        <begin position="17"/>
        <end position="42"/>
    </location>
</feature>
<dbReference type="OrthoDB" id="4757095at2759"/>
<proteinExistence type="predicted"/>
<evidence type="ECO:0000256" key="1">
    <source>
        <dbReference type="SAM" id="MobiDB-lite"/>
    </source>
</evidence>
<keyword evidence="3" id="KW-1185">Reference proteome</keyword>
<comment type="caution">
    <text evidence="2">The sequence shown here is derived from an EMBL/GenBank/DDBJ whole genome shotgun (WGS) entry which is preliminary data.</text>
</comment>
<evidence type="ECO:0000313" key="3">
    <source>
        <dbReference type="Proteomes" id="UP000070133"/>
    </source>
</evidence>
<feature type="compositionally biased region" description="Basic and acidic residues" evidence="1">
    <location>
        <begin position="20"/>
        <end position="31"/>
    </location>
</feature>
<name>A0A139GWK1_9PEZI</name>
<dbReference type="Proteomes" id="UP000070133">
    <property type="component" value="Unassembled WGS sequence"/>
</dbReference>
<protein>
    <submittedName>
        <fullName evidence="2">Uncharacterized protein</fullName>
    </submittedName>
</protein>
<evidence type="ECO:0000313" key="2">
    <source>
        <dbReference type="EMBL" id="KXS94577.1"/>
    </source>
</evidence>
<organism evidence="2 3">
    <name type="scientific">Pseudocercospora eumusae</name>
    <dbReference type="NCBI Taxonomy" id="321146"/>
    <lineage>
        <taxon>Eukaryota</taxon>
        <taxon>Fungi</taxon>
        <taxon>Dikarya</taxon>
        <taxon>Ascomycota</taxon>
        <taxon>Pezizomycotina</taxon>
        <taxon>Dothideomycetes</taxon>
        <taxon>Dothideomycetidae</taxon>
        <taxon>Mycosphaerellales</taxon>
        <taxon>Mycosphaerellaceae</taxon>
        <taxon>Pseudocercospora</taxon>
    </lineage>
</organism>
<reference evidence="2 3" key="1">
    <citation type="submission" date="2015-07" db="EMBL/GenBank/DDBJ databases">
        <title>Comparative genomics of the Sigatoka disease complex on banana suggests a link between parallel evolutionary changes in Pseudocercospora fijiensis and Pseudocercospora eumusae and increased virulence on the banana host.</title>
        <authorList>
            <person name="Chang T.-C."/>
            <person name="Salvucci A."/>
            <person name="Crous P.W."/>
            <person name="Stergiopoulos I."/>
        </authorList>
    </citation>
    <scope>NUCLEOTIDE SEQUENCE [LARGE SCALE GENOMIC DNA]</scope>
    <source>
        <strain evidence="2 3">CBS 114824</strain>
    </source>
</reference>
<accession>A0A139GWK1</accession>
<sequence length="182" mass="20798">MKAHTFQVLPSAAVSQAVRTGDEVPSKRGLDSRGMSHQRTATKLEDSTIGNTSQDLRLDHPLRTLSPIQHGHHGRDAGWFTICRLSFLSRPAELRVEIHQLALTRDSLCRLSFGGQRLSSSKHMTQVNDFLVCKKWFSEAYPEYLRRNEFEFEFDSIEDLKRFVAGHEISRTTIRAVCFSCF</sequence>
<gene>
    <name evidence="2" type="ORF">AC578_7528</name>
</gene>
<dbReference type="EMBL" id="LFZN01000278">
    <property type="protein sequence ID" value="KXS94577.1"/>
    <property type="molecule type" value="Genomic_DNA"/>
</dbReference>